<dbReference type="PANTHER" id="PTHR42837">
    <property type="entry name" value="REGULATOR OF SIGMA-E PROTEASE RSEP"/>
    <property type="match status" value="1"/>
</dbReference>
<evidence type="ECO:0000256" key="7">
    <source>
        <dbReference type="ARBA" id="ARBA00022833"/>
    </source>
</evidence>
<evidence type="ECO:0000256" key="9">
    <source>
        <dbReference type="ARBA" id="ARBA00023049"/>
    </source>
</evidence>
<dbReference type="Pfam" id="PF02163">
    <property type="entry name" value="Peptidase_M50"/>
    <property type="match status" value="1"/>
</dbReference>
<dbReference type="InterPro" id="IPR036034">
    <property type="entry name" value="PDZ_sf"/>
</dbReference>
<feature type="transmembrane region" description="Helical" evidence="11">
    <location>
        <begin position="327"/>
        <end position="346"/>
    </location>
</feature>
<sequence>MIDFIRSLAAFVVVLGILVTVHELGHYLVARWRGVAVEAFSIGFGPALLSRTDRHGTVWKLSAIPLGGYVRMKGWAELGGATRGETDPGSFRTKSLGSRALVVAAGPAANMVLAFVLFTLVFATAGAPVVRPVVSSVLPNSPAAAVGIVKGDRIASIDGRTIKTFRDIQNIILTRPDDRIAITFTHDGATHGANLTTRSRMVDGRQVGELGIVGADVVYRRLGPVATIVAGARETYAAAAATLGGLWNLVVYQKGVKNLGGPVRIAQISGQAAALGIADFVSFIALLSVNLGLINLIPIPILDGGHLLFYAAEALYGRALPRRAQELAIQIGAAILATLIIFVTWHDLGHIGLIHWVSHLLG</sequence>
<keyword evidence="6 11" id="KW-0378">Hydrolase</keyword>
<feature type="transmembrane region" description="Helical" evidence="11">
    <location>
        <begin position="100"/>
        <end position="123"/>
    </location>
</feature>
<comment type="subcellular location">
    <subcellularLocation>
        <location evidence="2">Membrane</location>
        <topology evidence="2">Multi-pass membrane protein</topology>
    </subcellularLocation>
</comment>
<dbReference type="InterPro" id="IPR008915">
    <property type="entry name" value="Peptidase_M50"/>
</dbReference>
<dbReference type="Gene3D" id="2.30.42.10">
    <property type="match status" value="1"/>
</dbReference>
<evidence type="ECO:0000256" key="10">
    <source>
        <dbReference type="ARBA" id="ARBA00023136"/>
    </source>
</evidence>
<keyword evidence="14" id="KW-1185">Reference proteome</keyword>
<dbReference type="PROSITE" id="PS50106">
    <property type="entry name" value="PDZ"/>
    <property type="match status" value="1"/>
</dbReference>
<dbReference type="Pfam" id="PF17820">
    <property type="entry name" value="PDZ_6"/>
    <property type="match status" value="1"/>
</dbReference>
<comment type="caution">
    <text evidence="13">The sequence shown here is derived from an EMBL/GenBank/DDBJ whole genome shotgun (WGS) entry which is preliminary data.</text>
</comment>
<dbReference type="InterPro" id="IPR001478">
    <property type="entry name" value="PDZ"/>
</dbReference>
<dbReference type="Proteomes" id="UP001521209">
    <property type="component" value="Unassembled WGS sequence"/>
</dbReference>
<reference evidence="13 14" key="1">
    <citation type="submission" date="2022-01" db="EMBL/GenBank/DDBJ databases">
        <authorList>
            <person name="Won M."/>
            <person name="Kim S.-J."/>
            <person name="Kwon S.-W."/>
        </authorList>
    </citation>
    <scope>NUCLEOTIDE SEQUENCE [LARGE SCALE GENOMIC DNA]</scope>
    <source>
        <strain evidence="13 14">KCTC 23505</strain>
    </source>
</reference>
<dbReference type="RefSeq" id="WP_235704696.1">
    <property type="nucleotide sequence ID" value="NZ_JAKGBZ010000023.1"/>
</dbReference>
<keyword evidence="11" id="KW-0479">Metal-binding</keyword>
<evidence type="ECO:0000256" key="5">
    <source>
        <dbReference type="ARBA" id="ARBA00022692"/>
    </source>
</evidence>
<dbReference type="SMART" id="SM00228">
    <property type="entry name" value="PDZ"/>
    <property type="match status" value="1"/>
</dbReference>
<keyword evidence="8 11" id="KW-1133">Transmembrane helix</keyword>
<comment type="similarity">
    <text evidence="3 11">Belongs to the peptidase M50B family.</text>
</comment>
<evidence type="ECO:0000313" key="13">
    <source>
        <dbReference type="EMBL" id="MCF3947461.1"/>
    </source>
</evidence>
<name>A0ABS9DXJ5_9PROT</name>
<dbReference type="InterPro" id="IPR004387">
    <property type="entry name" value="Pept_M50_Zn"/>
</dbReference>
<evidence type="ECO:0000256" key="6">
    <source>
        <dbReference type="ARBA" id="ARBA00022801"/>
    </source>
</evidence>
<dbReference type="EMBL" id="JAKGBZ010000023">
    <property type="protein sequence ID" value="MCF3947461.1"/>
    <property type="molecule type" value="Genomic_DNA"/>
</dbReference>
<proteinExistence type="inferred from homology"/>
<dbReference type="InterPro" id="IPR041489">
    <property type="entry name" value="PDZ_6"/>
</dbReference>
<evidence type="ECO:0000256" key="11">
    <source>
        <dbReference type="RuleBase" id="RU362031"/>
    </source>
</evidence>
<evidence type="ECO:0000313" key="14">
    <source>
        <dbReference type="Proteomes" id="UP001521209"/>
    </source>
</evidence>
<keyword evidence="10 11" id="KW-0472">Membrane</keyword>
<comment type="cofactor">
    <cofactor evidence="1 11">
        <name>Zn(2+)</name>
        <dbReference type="ChEBI" id="CHEBI:29105"/>
    </cofactor>
</comment>
<dbReference type="GO" id="GO:0008237">
    <property type="term" value="F:metallopeptidase activity"/>
    <property type="evidence" value="ECO:0007669"/>
    <property type="project" value="UniProtKB-KW"/>
</dbReference>
<accession>A0ABS9DXJ5</accession>
<feature type="domain" description="PDZ" evidence="12">
    <location>
        <begin position="133"/>
        <end position="163"/>
    </location>
</feature>
<keyword evidence="5 11" id="KW-0812">Transmembrane</keyword>
<organism evidence="13 14">
    <name type="scientific">Acidiphilium iwatense</name>
    <dbReference type="NCBI Taxonomy" id="768198"/>
    <lineage>
        <taxon>Bacteria</taxon>
        <taxon>Pseudomonadati</taxon>
        <taxon>Pseudomonadota</taxon>
        <taxon>Alphaproteobacteria</taxon>
        <taxon>Acetobacterales</taxon>
        <taxon>Acidocellaceae</taxon>
        <taxon>Acidiphilium</taxon>
    </lineage>
</organism>
<dbReference type="PANTHER" id="PTHR42837:SF2">
    <property type="entry name" value="MEMBRANE METALLOPROTEASE ARASP2, CHLOROPLASTIC-RELATED"/>
    <property type="match status" value="1"/>
</dbReference>
<dbReference type="EC" id="3.4.24.-" evidence="11"/>
<feature type="transmembrane region" description="Helical" evidence="11">
    <location>
        <begin position="7"/>
        <end position="29"/>
    </location>
</feature>
<evidence type="ECO:0000256" key="2">
    <source>
        <dbReference type="ARBA" id="ARBA00004141"/>
    </source>
</evidence>
<evidence type="ECO:0000256" key="3">
    <source>
        <dbReference type="ARBA" id="ARBA00007931"/>
    </source>
</evidence>
<protein>
    <recommendedName>
        <fullName evidence="11">Zinc metalloprotease</fullName>
        <ecNumber evidence="11">3.4.24.-</ecNumber>
    </recommendedName>
</protein>
<gene>
    <name evidence="13" type="primary">rseP</name>
    <name evidence="13" type="ORF">L2A60_12310</name>
</gene>
<evidence type="ECO:0000256" key="1">
    <source>
        <dbReference type="ARBA" id="ARBA00001947"/>
    </source>
</evidence>
<feature type="transmembrane region" description="Helical" evidence="11">
    <location>
        <begin position="272"/>
        <end position="291"/>
    </location>
</feature>
<keyword evidence="4" id="KW-0645">Protease</keyword>
<keyword evidence="9 11" id="KW-0482">Metalloprotease</keyword>
<evidence type="ECO:0000256" key="4">
    <source>
        <dbReference type="ARBA" id="ARBA00022670"/>
    </source>
</evidence>
<evidence type="ECO:0000259" key="12">
    <source>
        <dbReference type="PROSITE" id="PS50106"/>
    </source>
</evidence>
<dbReference type="NCBIfam" id="TIGR00054">
    <property type="entry name" value="RIP metalloprotease RseP"/>
    <property type="match status" value="1"/>
</dbReference>
<dbReference type="SUPFAM" id="SSF50156">
    <property type="entry name" value="PDZ domain-like"/>
    <property type="match status" value="1"/>
</dbReference>
<keyword evidence="7 11" id="KW-0862">Zinc</keyword>
<dbReference type="CDD" id="cd06163">
    <property type="entry name" value="S2P-M50_PDZ_RseP-like"/>
    <property type="match status" value="1"/>
</dbReference>
<evidence type="ECO:0000256" key="8">
    <source>
        <dbReference type="ARBA" id="ARBA00022989"/>
    </source>
</evidence>